<keyword evidence="4" id="KW-0411">Iron-sulfur</keyword>
<dbReference type="RefSeq" id="WP_002710199.1">
    <property type="nucleotide sequence ID" value="NZ_JH651384.1"/>
</dbReference>
<name>A0A656HIW8_THINJ</name>
<feature type="domain" description="Glutaredoxin" evidence="6">
    <location>
        <begin position="18"/>
        <end position="82"/>
    </location>
</feature>
<evidence type="ECO:0000256" key="3">
    <source>
        <dbReference type="ARBA" id="ARBA00023004"/>
    </source>
</evidence>
<organism evidence="7 8">
    <name type="scientific">Thiothrix nivea (strain ATCC 35100 / DSM 5205 / JP2)</name>
    <dbReference type="NCBI Taxonomy" id="870187"/>
    <lineage>
        <taxon>Bacteria</taxon>
        <taxon>Pseudomonadati</taxon>
        <taxon>Pseudomonadota</taxon>
        <taxon>Gammaproteobacteria</taxon>
        <taxon>Thiotrichales</taxon>
        <taxon>Thiotrichaceae</taxon>
        <taxon>Thiothrix</taxon>
    </lineage>
</organism>
<evidence type="ECO:0000256" key="1">
    <source>
        <dbReference type="ARBA" id="ARBA00022714"/>
    </source>
</evidence>
<evidence type="ECO:0000256" key="2">
    <source>
        <dbReference type="ARBA" id="ARBA00022723"/>
    </source>
</evidence>
<dbReference type="Pfam" id="PF00462">
    <property type="entry name" value="Glutaredoxin"/>
    <property type="match status" value="1"/>
</dbReference>
<dbReference type="CDD" id="cd03028">
    <property type="entry name" value="GRX_PICOT_like"/>
    <property type="match status" value="1"/>
</dbReference>
<dbReference type="PANTHER" id="PTHR10293">
    <property type="entry name" value="GLUTAREDOXIN FAMILY MEMBER"/>
    <property type="match status" value="1"/>
</dbReference>
<evidence type="ECO:0000259" key="6">
    <source>
        <dbReference type="Pfam" id="PF00462"/>
    </source>
</evidence>
<dbReference type="Gene3D" id="3.40.30.10">
    <property type="entry name" value="Glutaredoxin"/>
    <property type="match status" value="1"/>
</dbReference>
<reference evidence="8" key="1">
    <citation type="journal article" date="2011" name="Stand. Genomic Sci.">
        <title>Genome sequence of the filamentous, gliding Thiothrix nivea neotype strain (JP2(T)).</title>
        <authorList>
            <person name="Lapidus A."/>
            <person name="Nolan M."/>
            <person name="Lucas S."/>
            <person name="Glavina Del Rio T."/>
            <person name="Tice H."/>
            <person name="Cheng J.F."/>
            <person name="Tapia R."/>
            <person name="Han C."/>
            <person name="Goodwin L."/>
            <person name="Pitluck S."/>
            <person name="Liolios K."/>
            <person name="Pagani I."/>
            <person name="Ivanova N."/>
            <person name="Huntemann M."/>
            <person name="Mavromatis K."/>
            <person name="Mikhailova N."/>
            <person name="Pati A."/>
            <person name="Chen A."/>
            <person name="Palaniappan K."/>
            <person name="Land M."/>
            <person name="Brambilla E.M."/>
            <person name="Rohde M."/>
            <person name="Abt B."/>
            <person name="Verbarg S."/>
            <person name="Goker M."/>
            <person name="Bristow J."/>
            <person name="Eisen J.A."/>
            <person name="Markowitz V."/>
            <person name="Hugenholtz P."/>
            <person name="Kyrpides N.C."/>
            <person name="Klenk H.P."/>
            <person name="Woyke T."/>
        </authorList>
    </citation>
    <scope>NUCLEOTIDE SEQUENCE [LARGE SCALE GENOMIC DNA]</scope>
    <source>
        <strain evidence="8">ATCC 35100 / DSM 5205 / JP2</strain>
    </source>
</reference>
<evidence type="ECO:0000256" key="5">
    <source>
        <dbReference type="ARBA" id="ARBA00023284"/>
    </source>
</evidence>
<keyword evidence="2" id="KW-0479">Metal-binding</keyword>
<dbReference type="SUPFAM" id="SSF52833">
    <property type="entry name" value="Thioredoxin-like"/>
    <property type="match status" value="1"/>
</dbReference>
<dbReference type="OrthoDB" id="9804115at2"/>
<dbReference type="InterPro" id="IPR036249">
    <property type="entry name" value="Thioredoxin-like_sf"/>
</dbReference>
<evidence type="ECO:0000256" key="4">
    <source>
        <dbReference type="ARBA" id="ARBA00023014"/>
    </source>
</evidence>
<keyword evidence="5" id="KW-0676">Redox-active center</keyword>
<keyword evidence="8" id="KW-1185">Reference proteome</keyword>
<evidence type="ECO:0000313" key="8">
    <source>
        <dbReference type="Proteomes" id="UP000005317"/>
    </source>
</evidence>
<keyword evidence="1" id="KW-0001">2Fe-2S</keyword>
<dbReference type="Proteomes" id="UP000005317">
    <property type="component" value="Unassembled WGS sequence"/>
</dbReference>
<dbReference type="GO" id="GO:0046872">
    <property type="term" value="F:metal ion binding"/>
    <property type="evidence" value="ECO:0007669"/>
    <property type="project" value="UniProtKB-KW"/>
</dbReference>
<dbReference type="EMBL" id="JH651384">
    <property type="protein sequence ID" value="EIJ36323.1"/>
    <property type="molecule type" value="Genomic_DNA"/>
</dbReference>
<proteinExistence type="predicted"/>
<dbReference type="GO" id="GO:0051537">
    <property type="term" value="F:2 iron, 2 sulfur cluster binding"/>
    <property type="evidence" value="ECO:0007669"/>
    <property type="project" value="UniProtKB-KW"/>
</dbReference>
<protein>
    <submittedName>
        <fullName evidence="7">Glutaredoxin-like protein</fullName>
    </submittedName>
</protein>
<dbReference type="AlphaFoldDB" id="A0A656HIW8"/>
<dbReference type="InterPro" id="IPR002109">
    <property type="entry name" value="Glutaredoxin"/>
</dbReference>
<sequence length="136" mass="14681">MSNKTLQQIQQQVDENPVIIYMKGTPDAPECGFSGKAVGYLKKAGAEFAYVNVLKAPFIYEYLPRFSQFPTFPQVYIGGELVGGSDIVEELYNSGELTTMLSALVDAGIVPTLKVPATTGEETKSANDLVQLTLPG</sequence>
<dbReference type="InterPro" id="IPR033658">
    <property type="entry name" value="GRX_PICOT-like"/>
</dbReference>
<dbReference type="PROSITE" id="PS51354">
    <property type="entry name" value="GLUTAREDOXIN_2"/>
    <property type="match status" value="1"/>
</dbReference>
<dbReference type="PANTHER" id="PTHR10293:SF72">
    <property type="entry name" value="MONOTHIOL GLUTAREDOXIN-S14, CHLOROPLASTIC"/>
    <property type="match status" value="1"/>
</dbReference>
<accession>A0A656HIW8</accession>
<keyword evidence="3" id="KW-0408">Iron</keyword>
<evidence type="ECO:0000313" key="7">
    <source>
        <dbReference type="EMBL" id="EIJ36323.1"/>
    </source>
</evidence>
<dbReference type="InterPro" id="IPR004480">
    <property type="entry name" value="Monothiol_GRX-rel"/>
</dbReference>
<dbReference type="NCBIfam" id="TIGR00365">
    <property type="entry name" value="Grx4 family monothiol glutaredoxin"/>
    <property type="match status" value="1"/>
</dbReference>
<gene>
    <name evidence="7" type="ORF">Thini_3822</name>
</gene>